<dbReference type="OrthoDB" id="9972657at2759"/>
<feature type="disulfide bond" evidence="1">
    <location>
        <begin position="236"/>
        <end position="253"/>
    </location>
</feature>
<dbReference type="EMBL" id="KB007922">
    <property type="protein sequence ID" value="ELR20296.1"/>
    <property type="molecule type" value="Genomic_DNA"/>
</dbReference>
<dbReference type="KEGG" id="acan:ACA1_030060"/>
<evidence type="ECO:0000259" key="2">
    <source>
        <dbReference type="PROSITE" id="PS50026"/>
    </source>
</evidence>
<feature type="disulfide bond" evidence="1">
    <location>
        <begin position="232"/>
        <end position="242"/>
    </location>
</feature>
<feature type="disulfide bond" evidence="1">
    <location>
        <begin position="255"/>
        <end position="264"/>
    </location>
</feature>
<keyword evidence="4" id="KW-1185">Reference proteome</keyword>
<dbReference type="SUPFAM" id="SSF57196">
    <property type="entry name" value="EGF/Laminin"/>
    <property type="match status" value="1"/>
</dbReference>
<gene>
    <name evidence="3" type="ORF">ACA1_030060</name>
</gene>
<protein>
    <submittedName>
        <fullName evidence="3">EGFlike domain containing protein</fullName>
    </submittedName>
</protein>
<dbReference type="AlphaFoldDB" id="L8H746"/>
<name>L8H746_ACACF</name>
<evidence type="ECO:0000256" key="1">
    <source>
        <dbReference type="PROSITE-ProRule" id="PRU00076"/>
    </source>
</evidence>
<sequence length="486" mass="53031">MTFDPDEDEEWAWTFEVGGQSTCITRNTGRYALPWEDRSVSVPAEIAFATKQAQLRLTIDAWEKDAPGRNCLWEHGDDARHRMQGYVPFDLLSLNFGQQVAWSKTLVFLDRSYMLGDQVCSTTVDGLILKRDTNYMAGGPVIKEALVVAASNLLKLYINGKDLNPDAQDLPRVQITGLHTECIANTIQDSATQISCNLVMPESAPITALDLQVQVQTRFGVSRSAKASFPACSGGCQNGGSCWWSKDKATTECVCPERYHGDQCQKVYADDEPVLQSTAPLGGDYTLEGETVIALTGLVMPKPELLMSALCRVSRGTPAEVKVVDGQVIQDDVVWTGPVTPYDGRHVSQSDALTTSGLCIMPAGHLAAYMREHEADTDLSHLTVAVVWQANQGGDLSRESKVKGSFMLYGPLDIASSIVKAVGNEADGGEVRVLREQSVRVSLCDRRGRNRVGGDDADLFFLDFFAGPSLLPRAWPSSSDTPYGHK</sequence>
<dbReference type="Proteomes" id="UP000011083">
    <property type="component" value="Unassembled WGS sequence"/>
</dbReference>
<dbReference type="InterPro" id="IPR000742">
    <property type="entry name" value="EGF"/>
</dbReference>
<keyword evidence="1" id="KW-0245">EGF-like domain</keyword>
<dbReference type="GeneID" id="14921144"/>
<dbReference type="VEuPathDB" id="AmoebaDB:ACA1_030060"/>
<proteinExistence type="predicted"/>
<dbReference type="PROSITE" id="PS50026">
    <property type="entry name" value="EGF_3"/>
    <property type="match status" value="1"/>
</dbReference>
<accession>L8H746</accession>
<dbReference type="PROSITE" id="PS00022">
    <property type="entry name" value="EGF_1"/>
    <property type="match status" value="1"/>
</dbReference>
<evidence type="ECO:0000313" key="4">
    <source>
        <dbReference type="Proteomes" id="UP000011083"/>
    </source>
</evidence>
<feature type="domain" description="EGF-like" evidence="2">
    <location>
        <begin position="228"/>
        <end position="265"/>
    </location>
</feature>
<dbReference type="RefSeq" id="XP_004342447.1">
    <property type="nucleotide sequence ID" value="XM_004342398.1"/>
</dbReference>
<reference evidence="3 4" key="1">
    <citation type="journal article" date="2013" name="Genome Biol.">
        <title>Genome of Acanthamoeba castellanii highlights extensive lateral gene transfer and early evolution of tyrosine kinase signaling.</title>
        <authorList>
            <person name="Clarke M."/>
            <person name="Lohan A.J."/>
            <person name="Liu B."/>
            <person name="Lagkouvardos I."/>
            <person name="Roy S."/>
            <person name="Zafar N."/>
            <person name="Bertelli C."/>
            <person name="Schilde C."/>
            <person name="Kianianmomeni A."/>
            <person name="Burglin T.R."/>
            <person name="Frech C."/>
            <person name="Turcotte B."/>
            <person name="Kopec K.O."/>
            <person name="Synnott J.M."/>
            <person name="Choo C."/>
            <person name="Paponov I."/>
            <person name="Finkler A."/>
            <person name="Soon Heng Tan C."/>
            <person name="Hutchins A.P."/>
            <person name="Weinmeier T."/>
            <person name="Rattei T."/>
            <person name="Chu J.S."/>
            <person name="Gimenez G."/>
            <person name="Irimia M."/>
            <person name="Rigden D.J."/>
            <person name="Fitzpatrick D.A."/>
            <person name="Lorenzo-Morales J."/>
            <person name="Bateman A."/>
            <person name="Chiu C.H."/>
            <person name="Tang P."/>
            <person name="Hegemann P."/>
            <person name="Fromm H."/>
            <person name="Raoult D."/>
            <person name="Greub G."/>
            <person name="Miranda-Saavedra D."/>
            <person name="Chen N."/>
            <person name="Nash P."/>
            <person name="Ginger M.L."/>
            <person name="Horn M."/>
            <person name="Schaap P."/>
            <person name="Caler L."/>
            <person name="Loftus B."/>
        </authorList>
    </citation>
    <scope>NUCLEOTIDE SEQUENCE [LARGE SCALE GENOMIC DNA]</scope>
    <source>
        <strain evidence="3 4">Neff</strain>
    </source>
</reference>
<evidence type="ECO:0000313" key="3">
    <source>
        <dbReference type="EMBL" id="ELR20296.1"/>
    </source>
</evidence>
<dbReference type="Gene3D" id="2.10.25.10">
    <property type="entry name" value="Laminin"/>
    <property type="match status" value="1"/>
</dbReference>
<organism evidence="3 4">
    <name type="scientific">Acanthamoeba castellanii (strain ATCC 30010 / Neff)</name>
    <dbReference type="NCBI Taxonomy" id="1257118"/>
    <lineage>
        <taxon>Eukaryota</taxon>
        <taxon>Amoebozoa</taxon>
        <taxon>Discosea</taxon>
        <taxon>Longamoebia</taxon>
        <taxon>Centramoebida</taxon>
        <taxon>Acanthamoebidae</taxon>
        <taxon>Acanthamoeba</taxon>
    </lineage>
</organism>
<keyword evidence="1" id="KW-1015">Disulfide bond</keyword>